<sequence length="159" mass="16595">MIGREQLPGPPTSSRAVAKAGSSLQWPGPEGTAIGTCPIQLSQRTRSASIAALLNTVDRNVTPAAFSHLSTTFQAPSPKSPSASYILQQPLRALSLISPSAFNNPFEGVSVLTSSGPAPQTTYPPQPPLPAPSLGVPSTASFPLHRFTSVLLCRVSDHQ</sequence>
<feature type="region of interest" description="Disordered" evidence="1">
    <location>
        <begin position="1"/>
        <end position="31"/>
    </location>
</feature>
<evidence type="ECO:0000313" key="2">
    <source>
        <dbReference type="EMBL" id="KAK0732331.1"/>
    </source>
</evidence>
<accession>A0AA40BDN1</accession>
<gene>
    <name evidence="2" type="ORF">B0T21DRAFT_349353</name>
</gene>
<comment type="caution">
    <text evidence="2">The sequence shown here is derived from an EMBL/GenBank/DDBJ whole genome shotgun (WGS) entry which is preliminary data.</text>
</comment>
<organism evidence="2 3">
    <name type="scientific">Apiosordaria backusii</name>
    <dbReference type="NCBI Taxonomy" id="314023"/>
    <lineage>
        <taxon>Eukaryota</taxon>
        <taxon>Fungi</taxon>
        <taxon>Dikarya</taxon>
        <taxon>Ascomycota</taxon>
        <taxon>Pezizomycotina</taxon>
        <taxon>Sordariomycetes</taxon>
        <taxon>Sordariomycetidae</taxon>
        <taxon>Sordariales</taxon>
        <taxon>Lasiosphaeriaceae</taxon>
        <taxon>Apiosordaria</taxon>
    </lineage>
</organism>
<name>A0AA40BDN1_9PEZI</name>
<protein>
    <submittedName>
        <fullName evidence="2">Uncharacterized protein</fullName>
    </submittedName>
</protein>
<evidence type="ECO:0000313" key="3">
    <source>
        <dbReference type="Proteomes" id="UP001172159"/>
    </source>
</evidence>
<evidence type="ECO:0000256" key="1">
    <source>
        <dbReference type="SAM" id="MobiDB-lite"/>
    </source>
</evidence>
<dbReference type="AlphaFoldDB" id="A0AA40BDN1"/>
<dbReference type="Proteomes" id="UP001172159">
    <property type="component" value="Unassembled WGS sequence"/>
</dbReference>
<proteinExistence type="predicted"/>
<keyword evidence="3" id="KW-1185">Reference proteome</keyword>
<dbReference type="EMBL" id="JAUKTV010000008">
    <property type="protein sequence ID" value="KAK0732331.1"/>
    <property type="molecule type" value="Genomic_DNA"/>
</dbReference>
<reference evidence="2" key="1">
    <citation type="submission" date="2023-06" db="EMBL/GenBank/DDBJ databases">
        <title>Genome-scale phylogeny and comparative genomics of the fungal order Sordariales.</title>
        <authorList>
            <consortium name="Lawrence Berkeley National Laboratory"/>
            <person name="Hensen N."/>
            <person name="Bonometti L."/>
            <person name="Westerberg I."/>
            <person name="Brannstrom I.O."/>
            <person name="Guillou S."/>
            <person name="Cros-Aarteil S."/>
            <person name="Calhoun S."/>
            <person name="Haridas S."/>
            <person name="Kuo A."/>
            <person name="Mondo S."/>
            <person name="Pangilinan J."/>
            <person name="Riley R."/>
            <person name="Labutti K."/>
            <person name="Andreopoulos B."/>
            <person name="Lipzen A."/>
            <person name="Chen C."/>
            <person name="Yanf M."/>
            <person name="Daum C."/>
            <person name="Ng V."/>
            <person name="Clum A."/>
            <person name="Steindorff A."/>
            <person name="Ohm R."/>
            <person name="Martin F."/>
            <person name="Silar P."/>
            <person name="Natvig D."/>
            <person name="Lalanne C."/>
            <person name="Gautier V."/>
            <person name="Ament-Velasquez S.L."/>
            <person name="Kruys A."/>
            <person name="Hutchinson M.I."/>
            <person name="Powell A.J."/>
            <person name="Barry K."/>
            <person name="Miller A.N."/>
            <person name="Grigoriev I.V."/>
            <person name="Debuchy R."/>
            <person name="Gladieux P."/>
            <person name="Thoren M.H."/>
            <person name="Johannesson H."/>
        </authorList>
    </citation>
    <scope>NUCLEOTIDE SEQUENCE</scope>
    <source>
        <strain evidence="2">CBS 540.89</strain>
    </source>
</reference>